<organism evidence="7 8">
    <name type="scientific">Candidatus Mucispirillum faecigallinarum</name>
    <dbReference type="NCBI Taxonomy" id="2838699"/>
    <lineage>
        <taxon>Bacteria</taxon>
        <taxon>Pseudomonadati</taxon>
        <taxon>Deferribacterota</taxon>
        <taxon>Deferribacteres</taxon>
        <taxon>Deferribacterales</taxon>
        <taxon>Mucispirillaceae</taxon>
        <taxon>Mucispirillum</taxon>
    </lineage>
</organism>
<feature type="domain" description="Cytochrome c" evidence="6">
    <location>
        <begin position="54"/>
        <end position="192"/>
    </location>
</feature>
<dbReference type="InterPro" id="IPR003468">
    <property type="entry name" value="Cyt_c_oxidase_monohaem-su/FixO"/>
</dbReference>
<dbReference type="EMBL" id="DXAQ01000122">
    <property type="protein sequence ID" value="HIZ89853.1"/>
    <property type="molecule type" value="Genomic_DNA"/>
</dbReference>
<keyword evidence="3 4" id="KW-0408">Iron</keyword>
<dbReference type="GO" id="GO:0046872">
    <property type="term" value="F:metal ion binding"/>
    <property type="evidence" value="ECO:0007669"/>
    <property type="project" value="UniProtKB-KW"/>
</dbReference>
<evidence type="ECO:0000259" key="6">
    <source>
        <dbReference type="PROSITE" id="PS51007"/>
    </source>
</evidence>
<dbReference type="Pfam" id="PF00034">
    <property type="entry name" value="Cytochrom_C"/>
    <property type="match status" value="1"/>
</dbReference>
<dbReference type="PROSITE" id="PS51007">
    <property type="entry name" value="CYTC"/>
    <property type="match status" value="2"/>
</dbReference>
<dbReference type="PANTHER" id="PTHR35008">
    <property type="entry name" value="BLL4482 PROTEIN-RELATED"/>
    <property type="match status" value="1"/>
</dbReference>
<gene>
    <name evidence="7" type="ORF">H9804_07895</name>
</gene>
<dbReference type="InterPro" id="IPR009056">
    <property type="entry name" value="Cyt_c-like_dom"/>
</dbReference>
<dbReference type="GO" id="GO:0020037">
    <property type="term" value="F:heme binding"/>
    <property type="evidence" value="ECO:0007669"/>
    <property type="project" value="InterPro"/>
</dbReference>
<evidence type="ECO:0000256" key="5">
    <source>
        <dbReference type="SAM" id="Phobius"/>
    </source>
</evidence>
<evidence type="ECO:0000313" key="7">
    <source>
        <dbReference type="EMBL" id="HIZ89853.1"/>
    </source>
</evidence>
<keyword evidence="5" id="KW-0812">Transmembrane</keyword>
<feature type="domain" description="Cytochrome c" evidence="6">
    <location>
        <begin position="220"/>
        <end position="302"/>
    </location>
</feature>
<protein>
    <submittedName>
        <fullName evidence="7">Cbb3-type cytochrome c oxidase subunit II</fullName>
    </submittedName>
</protein>
<keyword evidence="5" id="KW-1133">Transmembrane helix</keyword>
<feature type="transmembrane region" description="Helical" evidence="5">
    <location>
        <begin position="12"/>
        <end position="33"/>
    </location>
</feature>
<accession>A0A9D2GTP0</accession>
<evidence type="ECO:0000313" key="8">
    <source>
        <dbReference type="Proteomes" id="UP000824176"/>
    </source>
</evidence>
<dbReference type="Proteomes" id="UP000824176">
    <property type="component" value="Unassembled WGS sequence"/>
</dbReference>
<dbReference type="InterPro" id="IPR036909">
    <property type="entry name" value="Cyt_c-like_dom_sf"/>
</dbReference>
<keyword evidence="5" id="KW-0472">Membrane</keyword>
<name>A0A9D2GTP0_9BACT</name>
<dbReference type="Pfam" id="PF02433">
    <property type="entry name" value="FixO"/>
    <property type="match status" value="1"/>
</dbReference>
<dbReference type="AlphaFoldDB" id="A0A9D2GTP0"/>
<dbReference type="GO" id="GO:0009055">
    <property type="term" value="F:electron transfer activity"/>
    <property type="evidence" value="ECO:0007669"/>
    <property type="project" value="InterPro"/>
</dbReference>
<evidence type="ECO:0000256" key="4">
    <source>
        <dbReference type="PROSITE-ProRule" id="PRU00433"/>
    </source>
</evidence>
<reference evidence="7" key="2">
    <citation type="submission" date="2021-04" db="EMBL/GenBank/DDBJ databases">
        <authorList>
            <person name="Gilroy R."/>
        </authorList>
    </citation>
    <scope>NUCLEOTIDE SEQUENCE</scope>
    <source>
        <strain evidence="7">ChiW4-1371</strain>
    </source>
</reference>
<dbReference type="InterPro" id="IPR051459">
    <property type="entry name" value="Cytochrome_c-type_DH"/>
</dbReference>
<dbReference type="PANTHER" id="PTHR35008:SF8">
    <property type="entry name" value="ALCOHOL DEHYDROGENASE CYTOCHROME C SUBUNIT"/>
    <property type="match status" value="1"/>
</dbReference>
<keyword evidence="1 4" id="KW-0349">Heme</keyword>
<sequence length="303" mass="33747">MSENNNSIYNKALIFTVVALVVILVGTIVTVFVPMMTTAMHPKLENVPNNPYTPLQLAGRDVYQKEGCINCHSQTVRPLKADVLRYGEISQPGESAYERPFLWGSKRTGPDLARVGGLYSDEWQKAHLLNPQHFFPKSNMPKYPWLAEKKLDPVEIEKHAKLLGLTYTQEDIDALKDATELDAIVAYLQQLGTYVQNTHAVLADETAFENVTNPFLNNQEKISRGQEIYDLLCVGCHAANGKGNAEGYDVTNLTYAEALPDYTDGMMFVTIANGIEGSMPGHLKFMTIDDIWSVAAYVRTLAK</sequence>
<comment type="caution">
    <text evidence="7">The sequence shown here is derived from an EMBL/GenBank/DDBJ whole genome shotgun (WGS) entry which is preliminary data.</text>
</comment>
<dbReference type="Gene3D" id="1.10.760.10">
    <property type="entry name" value="Cytochrome c-like domain"/>
    <property type="match status" value="2"/>
</dbReference>
<keyword evidence="2 4" id="KW-0479">Metal-binding</keyword>
<evidence type="ECO:0000256" key="2">
    <source>
        <dbReference type="ARBA" id="ARBA00022723"/>
    </source>
</evidence>
<proteinExistence type="predicted"/>
<evidence type="ECO:0000256" key="1">
    <source>
        <dbReference type="ARBA" id="ARBA00022617"/>
    </source>
</evidence>
<dbReference type="SUPFAM" id="SSF46626">
    <property type="entry name" value="Cytochrome c"/>
    <property type="match status" value="2"/>
</dbReference>
<evidence type="ECO:0000256" key="3">
    <source>
        <dbReference type="ARBA" id="ARBA00023004"/>
    </source>
</evidence>
<reference evidence="7" key="1">
    <citation type="journal article" date="2021" name="PeerJ">
        <title>Extensive microbial diversity within the chicken gut microbiome revealed by metagenomics and culture.</title>
        <authorList>
            <person name="Gilroy R."/>
            <person name="Ravi A."/>
            <person name="Getino M."/>
            <person name="Pursley I."/>
            <person name="Horton D.L."/>
            <person name="Alikhan N.F."/>
            <person name="Baker D."/>
            <person name="Gharbi K."/>
            <person name="Hall N."/>
            <person name="Watson M."/>
            <person name="Adriaenssens E.M."/>
            <person name="Foster-Nyarko E."/>
            <person name="Jarju S."/>
            <person name="Secka A."/>
            <person name="Antonio M."/>
            <person name="Oren A."/>
            <person name="Chaudhuri R.R."/>
            <person name="La Ragione R."/>
            <person name="Hildebrand F."/>
            <person name="Pallen M.J."/>
        </authorList>
    </citation>
    <scope>NUCLEOTIDE SEQUENCE</scope>
    <source>
        <strain evidence="7">ChiW4-1371</strain>
    </source>
</reference>
<dbReference type="NCBIfam" id="NF011055">
    <property type="entry name" value="PRK14487.1"/>
    <property type="match status" value="1"/>
</dbReference>